<dbReference type="PROSITE" id="PS51767">
    <property type="entry name" value="PEPTIDASE_A1"/>
    <property type="match status" value="1"/>
</dbReference>
<feature type="active site" evidence="3">
    <location>
        <position position="269"/>
    </location>
</feature>
<dbReference type="PANTHER" id="PTHR47966">
    <property type="entry name" value="BETA-SITE APP-CLEAVING ENZYME, ISOFORM A-RELATED"/>
    <property type="match status" value="1"/>
</dbReference>
<accession>A0AAD4M3Y3</accession>
<evidence type="ECO:0000256" key="5">
    <source>
        <dbReference type="SAM" id="SignalP"/>
    </source>
</evidence>
<keyword evidence="2 4" id="KW-0064">Aspartyl protease</keyword>
<dbReference type="FunFam" id="2.40.70.10:FF:000008">
    <property type="entry name" value="Cathepsin D"/>
    <property type="match status" value="1"/>
</dbReference>
<dbReference type="PRINTS" id="PR00792">
    <property type="entry name" value="PEPSIN"/>
</dbReference>
<keyword evidence="5" id="KW-0732">Signal</keyword>
<dbReference type="InterPro" id="IPR033121">
    <property type="entry name" value="PEPTIDASE_A1"/>
</dbReference>
<keyword evidence="4" id="KW-0645">Protease</keyword>
<evidence type="ECO:0000313" key="7">
    <source>
        <dbReference type="EMBL" id="KAI0301043.1"/>
    </source>
</evidence>
<dbReference type="PANTHER" id="PTHR47966:SF6">
    <property type="entry name" value="PEPTIDASE A1 DOMAIN-CONTAINING PROTEIN"/>
    <property type="match status" value="1"/>
</dbReference>
<dbReference type="AlphaFoldDB" id="A0AAD4M3Y3"/>
<sequence length="543" mass="57311">MLPSIIISLALFTSLSIAAAPPRREPLHIPVLRRRHVARGQEADLVHYASVSAGLKDKYNFSPLSRRAQTTDVGITNQGSDTSYFAQVSVGTPPQAFNLVLDTGSSDLWFATTACSSCPIGTPELDPSKSSTFQTGSDRVVMRYGSGSAAGTISRDIVTMGPFTVDQQIFVAVSNVTSGLIDGELAGIMGLAFKGIASSGATPFWETIIKPGGVLTFGGTNSSLYQGNIDFQSFTPNVVGGSFWLQTVSSVIVNGNSVNIGASNLAAIDTGTTLIGGPTTAVNAIWSAIPGTVALSGNMAGFFAFPCNTQLTISISFGGPSWPISLADLNLGTVSSSLCLGAIFDITQGTPIQPSDGNPSWIVGDTFLKNVYSVFRANPPAVGFAQLSDAAGGSSGTPGPVTASAKVTGTSLPIPSAEKKTACADNGFGDVDSLRLPNGATRRCRHQCCKRACATYNGIHAHGLSFRGYTLVYIHYCMENRNFVCDFCYPIHPLHFIHSFHLSLHPHFIYPSIYLSILSGPWRPWPILLALKKVGGERGDEAR</sequence>
<feature type="chain" id="PRO_5042179288" evidence="5">
    <location>
        <begin position="19"/>
        <end position="543"/>
    </location>
</feature>
<dbReference type="PROSITE" id="PS00141">
    <property type="entry name" value="ASP_PROTEASE"/>
    <property type="match status" value="1"/>
</dbReference>
<dbReference type="InterPro" id="IPR034164">
    <property type="entry name" value="Pepsin-like_dom"/>
</dbReference>
<keyword evidence="8" id="KW-1185">Reference proteome</keyword>
<evidence type="ECO:0000256" key="3">
    <source>
        <dbReference type="PIRSR" id="PIRSR601461-1"/>
    </source>
</evidence>
<feature type="domain" description="Peptidase A1" evidence="6">
    <location>
        <begin position="84"/>
        <end position="385"/>
    </location>
</feature>
<evidence type="ECO:0000259" key="6">
    <source>
        <dbReference type="PROSITE" id="PS51767"/>
    </source>
</evidence>
<evidence type="ECO:0000256" key="2">
    <source>
        <dbReference type="ARBA" id="ARBA00022750"/>
    </source>
</evidence>
<gene>
    <name evidence="7" type="ORF">B0F90DRAFT_1721219</name>
</gene>
<reference evidence="7" key="1">
    <citation type="journal article" date="2022" name="New Phytol.">
        <title>Evolutionary transition to the ectomycorrhizal habit in the genomes of a hyperdiverse lineage of mushroom-forming fungi.</title>
        <authorList>
            <person name="Looney B."/>
            <person name="Miyauchi S."/>
            <person name="Morin E."/>
            <person name="Drula E."/>
            <person name="Courty P.E."/>
            <person name="Kohler A."/>
            <person name="Kuo A."/>
            <person name="LaButti K."/>
            <person name="Pangilinan J."/>
            <person name="Lipzen A."/>
            <person name="Riley R."/>
            <person name="Andreopoulos W."/>
            <person name="He G."/>
            <person name="Johnson J."/>
            <person name="Nolan M."/>
            <person name="Tritt A."/>
            <person name="Barry K.W."/>
            <person name="Grigoriev I.V."/>
            <person name="Nagy L.G."/>
            <person name="Hibbett D."/>
            <person name="Henrissat B."/>
            <person name="Matheny P.B."/>
            <person name="Labbe J."/>
            <person name="Martin F.M."/>
        </authorList>
    </citation>
    <scope>NUCLEOTIDE SEQUENCE</scope>
    <source>
        <strain evidence="7">BPL690</strain>
    </source>
</reference>
<dbReference type="Gene3D" id="2.40.70.10">
    <property type="entry name" value="Acid Proteases"/>
    <property type="match status" value="2"/>
</dbReference>
<comment type="caution">
    <text evidence="7">The sequence shown here is derived from an EMBL/GenBank/DDBJ whole genome shotgun (WGS) entry which is preliminary data.</text>
</comment>
<dbReference type="InterPro" id="IPR001461">
    <property type="entry name" value="Aspartic_peptidase_A1"/>
</dbReference>
<dbReference type="InterPro" id="IPR021109">
    <property type="entry name" value="Peptidase_aspartic_dom_sf"/>
</dbReference>
<dbReference type="Proteomes" id="UP001203297">
    <property type="component" value="Unassembled WGS sequence"/>
</dbReference>
<dbReference type="EMBL" id="WTXG01000016">
    <property type="protein sequence ID" value="KAI0301043.1"/>
    <property type="molecule type" value="Genomic_DNA"/>
</dbReference>
<protein>
    <submittedName>
        <fullName evidence="7">Aspartic peptidase domain-containing protein</fullName>
    </submittedName>
</protein>
<organism evidence="7 8">
    <name type="scientific">Multifurca ochricompacta</name>
    <dbReference type="NCBI Taxonomy" id="376703"/>
    <lineage>
        <taxon>Eukaryota</taxon>
        <taxon>Fungi</taxon>
        <taxon>Dikarya</taxon>
        <taxon>Basidiomycota</taxon>
        <taxon>Agaricomycotina</taxon>
        <taxon>Agaricomycetes</taxon>
        <taxon>Russulales</taxon>
        <taxon>Russulaceae</taxon>
        <taxon>Multifurca</taxon>
    </lineage>
</organism>
<feature type="signal peptide" evidence="5">
    <location>
        <begin position="1"/>
        <end position="18"/>
    </location>
</feature>
<keyword evidence="4" id="KW-0378">Hydrolase</keyword>
<evidence type="ECO:0000313" key="8">
    <source>
        <dbReference type="Proteomes" id="UP001203297"/>
    </source>
</evidence>
<dbReference type="GO" id="GO:0006508">
    <property type="term" value="P:proteolysis"/>
    <property type="evidence" value="ECO:0007669"/>
    <property type="project" value="UniProtKB-KW"/>
</dbReference>
<dbReference type="InterPro" id="IPR001969">
    <property type="entry name" value="Aspartic_peptidase_AS"/>
</dbReference>
<feature type="active site" evidence="3">
    <location>
        <position position="102"/>
    </location>
</feature>
<evidence type="ECO:0000256" key="4">
    <source>
        <dbReference type="RuleBase" id="RU000454"/>
    </source>
</evidence>
<name>A0AAD4M3Y3_9AGAM</name>
<evidence type="ECO:0000256" key="1">
    <source>
        <dbReference type="ARBA" id="ARBA00007447"/>
    </source>
</evidence>
<dbReference type="CDD" id="cd05471">
    <property type="entry name" value="pepsin_like"/>
    <property type="match status" value="1"/>
</dbReference>
<dbReference type="SUPFAM" id="SSF50630">
    <property type="entry name" value="Acid proteases"/>
    <property type="match status" value="1"/>
</dbReference>
<comment type="similarity">
    <text evidence="1 4">Belongs to the peptidase A1 family.</text>
</comment>
<dbReference type="GO" id="GO:0004190">
    <property type="term" value="F:aspartic-type endopeptidase activity"/>
    <property type="evidence" value="ECO:0007669"/>
    <property type="project" value="UniProtKB-KW"/>
</dbReference>
<dbReference type="Pfam" id="PF00026">
    <property type="entry name" value="Asp"/>
    <property type="match status" value="1"/>
</dbReference>
<proteinExistence type="inferred from homology"/>